<organism evidence="3 4">
    <name type="scientific">Solirubrum puertoriconensis</name>
    <dbReference type="NCBI Taxonomy" id="1751427"/>
    <lineage>
        <taxon>Bacteria</taxon>
        <taxon>Pseudomonadati</taxon>
        <taxon>Bacteroidota</taxon>
        <taxon>Cytophagia</taxon>
        <taxon>Cytophagales</taxon>
    </lineage>
</organism>
<gene>
    <name evidence="3" type="ORF">ASU33_10690</name>
</gene>
<evidence type="ECO:0000256" key="1">
    <source>
        <dbReference type="SAM" id="Phobius"/>
    </source>
</evidence>
<sequence length="124" mass="13495">MGLFFMFTGLYARRSQQTRAQRGVRSKATLIGQTPSRSGLLTSMVQFSVRGGGQITTDTESLVEAGRYTVGQEVEVIYDPQNPENADFATEKPTGIGFAVVIGLGFLIVGTLQILGYLPLFEQE</sequence>
<proteinExistence type="predicted"/>
<dbReference type="Pfam" id="PF12158">
    <property type="entry name" value="DUF3592"/>
    <property type="match status" value="1"/>
</dbReference>
<feature type="transmembrane region" description="Helical" evidence="1">
    <location>
        <begin position="96"/>
        <end position="118"/>
    </location>
</feature>
<keyword evidence="1" id="KW-1133">Transmembrane helix</keyword>
<keyword evidence="1" id="KW-0472">Membrane</keyword>
<evidence type="ECO:0000313" key="3">
    <source>
        <dbReference type="EMBL" id="KUG08609.1"/>
    </source>
</evidence>
<accession>A0A9X0HMP2</accession>
<keyword evidence="4" id="KW-1185">Reference proteome</keyword>
<dbReference type="Proteomes" id="UP000054223">
    <property type="component" value="Unassembled WGS sequence"/>
</dbReference>
<reference evidence="3 4" key="1">
    <citation type="submission" date="2015-11" db="EMBL/GenBank/DDBJ databases">
        <title>Solirubrum puertoriconensis gen. nov. an environmental bacteria isolated in Puerto Rico.</title>
        <authorList>
            <person name="Cuebas-Irizarry M.F."/>
            <person name="Montalvo-Rodriguez R."/>
        </authorList>
    </citation>
    <scope>NUCLEOTIDE SEQUENCE [LARGE SCALE GENOMIC DNA]</scope>
    <source>
        <strain evidence="3 4">MC1A</strain>
    </source>
</reference>
<keyword evidence="1" id="KW-0812">Transmembrane</keyword>
<dbReference type="EMBL" id="LNAL01000006">
    <property type="protein sequence ID" value="KUG08609.1"/>
    <property type="molecule type" value="Genomic_DNA"/>
</dbReference>
<comment type="caution">
    <text evidence="3">The sequence shown here is derived from an EMBL/GenBank/DDBJ whole genome shotgun (WGS) entry which is preliminary data.</text>
</comment>
<protein>
    <recommendedName>
        <fullName evidence="2">DUF3592 domain-containing protein</fullName>
    </recommendedName>
</protein>
<name>A0A9X0HMP2_SOLP1</name>
<dbReference type="AlphaFoldDB" id="A0A9X0HMP2"/>
<evidence type="ECO:0000313" key="4">
    <source>
        <dbReference type="Proteomes" id="UP000054223"/>
    </source>
</evidence>
<dbReference type="InterPro" id="IPR021994">
    <property type="entry name" value="DUF3592"/>
</dbReference>
<feature type="domain" description="DUF3592" evidence="2">
    <location>
        <begin position="45"/>
        <end position="86"/>
    </location>
</feature>
<evidence type="ECO:0000259" key="2">
    <source>
        <dbReference type="Pfam" id="PF12158"/>
    </source>
</evidence>